<protein>
    <submittedName>
        <fullName evidence="1">Uncharacterized protein</fullName>
    </submittedName>
</protein>
<organism evidence="1 2">
    <name type="scientific">Rhynocoris fuscipes</name>
    <dbReference type="NCBI Taxonomy" id="488301"/>
    <lineage>
        <taxon>Eukaryota</taxon>
        <taxon>Metazoa</taxon>
        <taxon>Ecdysozoa</taxon>
        <taxon>Arthropoda</taxon>
        <taxon>Hexapoda</taxon>
        <taxon>Insecta</taxon>
        <taxon>Pterygota</taxon>
        <taxon>Neoptera</taxon>
        <taxon>Paraneoptera</taxon>
        <taxon>Hemiptera</taxon>
        <taxon>Heteroptera</taxon>
        <taxon>Panheteroptera</taxon>
        <taxon>Cimicomorpha</taxon>
        <taxon>Reduviidae</taxon>
        <taxon>Harpactorinae</taxon>
        <taxon>Harpactorini</taxon>
        <taxon>Rhynocoris</taxon>
    </lineage>
</organism>
<reference evidence="1 2" key="1">
    <citation type="submission" date="2022-12" db="EMBL/GenBank/DDBJ databases">
        <title>Chromosome-level genome assembly of true bugs.</title>
        <authorList>
            <person name="Ma L."/>
            <person name="Li H."/>
        </authorList>
    </citation>
    <scope>NUCLEOTIDE SEQUENCE [LARGE SCALE GENOMIC DNA]</scope>
    <source>
        <strain evidence="1">Lab_2022b</strain>
    </source>
</reference>
<sequence length="72" mass="8353">MVCHRINKIRNAKTRIKCKTGLSIYSYCIRNRNEDHSRNLRELANHHGGFHYRTKKIAAGNKTSGVTLRSKK</sequence>
<dbReference type="EMBL" id="JAPXFL010000001">
    <property type="protein sequence ID" value="KAK9512590.1"/>
    <property type="molecule type" value="Genomic_DNA"/>
</dbReference>
<proteinExistence type="predicted"/>
<name>A0AAW1DRT8_9HEMI</name>
<evidence type="ECO:0000313" key="2">
    <source>
        <dbReference type="Proteomes" id="UP001461498"/>
    </source>
</evidence>
<gene>
    <name evidence="1" type="ORF">O3M35_000981</name>
</gene>
<keyword evidence="2" id="KW-1185">Reference proteome</keyword>
<evidence type="ECO:0000313" key="1">
    <source>
        <dbReference type="EMBL" id="KAK9512590.1"/>
    </source>
</evidence>
<dbReference type="AlphaFoldDB" id="A0AAW1DRT8"/>
<accession>A0AAW1DRT8</accession>
<dbReference type="Proteomes" id="UP001461498">
    <property type="component" value="Unassembled WGS sequence"/>
</dbReference>
<comment type="caution">
    <text evidence="1">The sequence shown here is derived from an EMBL/GenBank/DDBJ whole genome shotgun (WGS) entry which is preliminary data.</text>
</comment>